<organism evidence="4">
    <name type="scientific">Staphylococcus epidermidis</name>
    <dbReference type="NCBI Taxonomy" id="1282"/>
    <lineage>
        <taxon>Bacteria</taxon>
        <taxon>Bacillati</taxon>
        <taxon>Bacillota</taxon>
        <taxon>Bacilli</taxon>
        <taxon>Bacillales</taxon>
        <taxon>Staphylococcaceae</taxon>
        <taxon>Staphylococcus</taxon>
    </lineage>
</organism>
<keyword evidence="2 4" id="KW-0378">Hydrolase</keyword>
<feature type="binding site" evidence="3">
    <location>
        <position position="60"/>
    </location>
    <ligand>
        <name>Mg(2+)</name>
        <dbReference type="ChEBI" id="CHEBI:18420"/>
        <label>1</label>
    </ligand>
</feature>
<keyword evidence="3" id="KW-0479">Metal-binding</keyword>
<dbReference type="InterPro" id="IPR036705">
    <property type="entry name" value="Ribosyl_crysJ1_sf"/>
</dbReference>
<name>A0A221KKL3_STAEP</name>
<evidence type="ECO:0000256" key="3">
    <source>
        <dbReference type="PIRSR" id="PIRSR605502-1"/>
    </source>
</evidence>
<evidence type="ECO:0000313" key="4">
    <source>
        <dbReference type="EMBL" id="ASM79580.1"/>
    </source>
</evidence>
<dbReference type="InterPro" id="IPR005502">
    <property type="entry name" value="Ribosyl_crysJ1"/>
</dbReference>
<evidence type="ECO:0000256" key="2">
    <source>
        <dbReference type="ARBA" id="ARBA00022801"/>
    </source>
</evidence>
<feature type="binding site" evidence="3">
    <location>
        <position position="278"/>
    </location>
    <ligand>
        <name>Mg(2+)</name>
        <dbReference type="ChEBI" id="CHEBI:18420"/>
        <label>1</label>
    </ligand>
</feature>
<feature type="binding site" evidence="3">
    <location>
        <position position="59"/>
    </location>
    <ligand>
        <name>Mg(2+)</name>
        <dbReference type="ChEBI" id="CHEBI:18420"/>
        <label>1</label>
    </ligand>
</feature>
<dbReference type="GO" id="GO:0016787">
    <property type="term" value="F:hydrolase activity"/>
    <property type="evidence" value="ECO:0007669"/>
    <property type="project" value="UniProtKB-KW"/>
</dbReference>
<sequence>MKDKILGTLYGQAIGDALGMPSELWNRNKIKDFFGKITTFLDGPYENKVARNFTKGQFTDDTAQSLLIIDALNKNHFEPSKKIIADELIEWANATNAFKNNILGPSSKAALTAIIQGEDSQFYTKNALTNGSAMRIAPIGTLFSKDQKVELVNYVKEISEATHTSDVAIAGASMIAYAVTLAAEDKNWKEIIEGVLDIHDIAIKEGEQTFSASIAERLKLAVQFANHFESEEEYSLWLYDVIGCGTSLTESVPTALAIAYFCKDPNKCAIFCANIGGDTDTIGAMATAISGAKYGYSNFKKLWIETIDKHNSVNLEQYATTLEKNKML</sequence>
<dbReference type="Gene3D" id="1.10.4080.10">
    <property type="entry name" value="ADP-ribosylation/Crystallin J1"/>
    <property type="match status" value="1"/>
</dbReference>
<feature type="binding site" evidence="3">
    <location>
        <position position="280"/>
    </location>
    <ligand>
        <name>Mg(2+)</name>
        <dbReference type="ChEBI" id="CHEBI:18420"/>
        <label>1</label>
    </ligand>
</feature>
<dbReference type="EMBL" id="MF346683">
    <property type="protein sequence ID" value="ASM79580.1"/>
    <property type="molecule type" value="Genomic_DNA"/>
</dbReference>
<proteinExistence type="inferred from homology"/>
<accession>A0A221KKL3</accession>
<evidence type="ECO:0000256" key="1">
    <source>
        <dbReference type="ARBA" id="ARBA00010702"/>
    </source>
</evidence>
<protein>
    <submittedName>
        <fullName evidence="4">ADP-ribosylglycohydrolase</fullName>
    </submittedName>
</protein>
<reference evidence="4" key="1">
    <citation type="submission" date="2017-06" db="EMBL/GenBank/DDBJ databases">
        <title>First Detailed Genetic Characterization of the Structural Organization of Type III Arginine Catabolic Mobile Elements (ACMEs) Harbored by Staphylococcus epidermidis using Whole Genome Sequencing.</title>
        <authorList>
            <person name="McManus B.A."/>
            <person name="O'Connor A.M."/>
            <person name="Kinnevey P.M."/>
            <person name="O'Sullivan M."/>
            <person name="Polyzois I."/>
            <person name="Coleman D.C."/>
        </authorList>
    </citation>
    <scope>NUCLEOTIDE SEQUENCE</scope>
    <source>
        <strain evidence="4">204OR1</strain>
    </source>
</reference>
<dbReference type="PANTHER" id="PTHR16222:SF24">
    <property type="entry name" value="ADP-RIBOSYLHYDROLASE ARH3"/>
    <property type="match status" value="1"/>
</dbReference>
<feature type="binding site" evidence="3">
    <location>
        <position position="281"/>
    </location>
    <ligand>
        <name>Mg(2+)</name>
        <dbReference type="ChEBI" id="CHEBI:18420"/>
        <label>1</label>
    </ligand>
</feature>
<dbReference type="InterPro" id="IPR050792">
    <property type="entry name" value="ADP-ribosylglycohydrolase"/>
</dbReference>
<feature type="binding site" evidence="3">
    <location>
        <position position="61"/>
    </location>
    <ligand>
        <name>Mg(2+)</name>
        <dbReference type="ChEBI" id="CHEBI:18420"/>
        <label>1</label>
    </ligand>
</feature>
<comment type="cofactor">
    <cofactor evidence="3">
        <name>Mg(2+)</name>
        <dbReference type="ChEBI" id="CHEBI:18420"/>
    </cofactor>
    <text evidence="3">Binds 2 magnesium ions per subunit.</text>
</comment>
<keyword evidence="3" id="KW-0460">Magnesium</keyword>
<dbReference type="GO" id="GO:0046872">
    <property type="term" value="F:metal ion binding"/>
    <property type="evidence" value="ECO:0007669"/>
    <property type="project" value="UniProtKB-KW"/>
</dbReference>
<dbReference type="PANTHER" id="PTHR16222">
    <property type="entry name" value="ADP-RIBOSYLGLYCOHYDROLASE"/>
    <property type="match status" value="1"/>
</dbReference>
<dbReference type="RefSeq" id="WP_000653291.1">
    <property type="nucleotide sequence ID" value="NZ_JALXTT010000005.1"/>
</dbReference>
<dbReference type="Pfam" id="PF03747">
    <property type="entry name" value="ADP_ribosyl_GH"/>
    <property type="match status" value="1"/>
</dbReference>
<comment type="similarity">
    <text evidence="1">Belongs to the ADP-ribosylglycohydrolase family.</text>
</comment>
<dbReference type="AlphaFoldDB" id="A0A221KKL3"/>
<dbReference type="SUPFAM" id="SSF101478">
    <property type="entry name" value="ADP-ribosylglycohydrolase"/>
    <property type="match status" value="1"/>
</dbReference>